<dbReference type="RefSeq" id="WP_093331504.1">
    <property type="nucleotide sequence ID" value="NZ_FOXP01000002.1"/>
</dbReference>
<dbReference type="PANTHER" id="PTHR34610">
    <property type="entry name" value="SSL7007 PROTEIN"/>
    <property type="match status" value="1"/>
</dbReference>
<proteinExistence type="predicted"/>
<protein>
    <submittedName>
        <fullName evidence="2">Putative toxin-antitoxin system toxin component, PIN family</fullName>
    </submittedName>
</protein>
<dbReference type="InterPro" id="IPR029060">
    <property type="entry name" value="PIN-like_dom_sf"/>
</dbReference>
<dbReference type="InterPro" id="IPR002850">
    <property type="entry name" value="PIN_toxin-like"/>
</dbReference>
<dbReference type="PANTHER" id="PTHR34610:SF3">
    <property type="entry name" value="SSL7007 PROTEIN"/>
    <property type="match status" value="1"/>
</dbReference>
<gene>
    <name evidence="2" type="ORF">SAMN04488241_102307</name>
</gene>
<dbReference type="EMBL" id="FOXP01000002">
    <property type="protein sequence ID" value="SFP50101.1"/>
    <property type="molecule type" value="Genomic_DNA"/>
</dbReference>
<evidence type="ECO:0000313" key="2">
    <source>
        <dbReference type="EMBL" id="SFP50101.1"/>
    </source>
</evidence>
<dbReference type="AlphaFoldDB" id="A0A1I5QVP8"/>
<dbReference type="Gene3D" id="3.40.50.1010">
    <property type="entry name" value="5'-nuclease"/>
    <property type="match status" value="1"/>
</dbReference>
<dbReference type="Pfam" id="PF13470">
    <property type="entry name" value="PIN_3"/>
    <property type="match status" value="1"/>
</dbReference>
<reference evidence="2 3" key="1">
    <citation type="submission" date="2016-10" db="EMBL/GenBank/DDBJ databases">
        <authorList>
            <person name="de Groot N.N."/>
        </authorList>
    </citation>
    <scope>NUCLEOTIDE SEQUENCE [LARGE SCALE GENOMIC DNA]</scope>
    <source>
        <strain evidence="2 3">CGMCC 1.9113</strain>
    </source>
</reference>
<dbReference type="STRING" id="634430.SAMN04488241_102307"/>
<dbReference type="InterPro" id="IPR002716">
    <property type="entry name" value="PIN_dom"/>
</dbReference>
<dbReference type="OrthoDB" id="5243920at2"/>
<sequence length="141" mass="15471">MKIVLDTDVFVAALRSSTGASIELLRLARVRKVAIIVSVPLVIEYEAVATRDTQLTASGLSVHNVNAILDVLVDMAVRTAIDYSYRPATRDPNDDFVLEAAVNGRADAIVTFNRRDFGDAPSRFGIACLLPREALERARRE</sequence>
<feature type="domain" description="PIN" evidence="1">
    <location>
        <begin position="2"/>
        <end position="115"/>
    </location>
</feature>
<dbReference type="Proteomes" id="UP000199586">
    <property type="component" value="Unassembled WGS sequence"/>
</dbReference>
<name>A0A1I5QVP8_9SPHN</name>
<organism evidence="2 3">
    <name type="scientific">Sphingomonas rubra</name>
    <dbReference type="NCBI Taxonomy" id="634430"/>
    <lineage>
        <taxon>Bacteria</taxon>
        <taxon>Pseudomonadati</taxon>
        <taxon>Pseudomonadota</taxon>
        <taxon>Alphaproteobacteria</taxon>
        <taxon>Sphingomonadales</taxon>
        <taxon>Sphingomonadaceae</taxon>
        <taxon>Sphingomonas</taxon>
    </lineage>
</organism>
<accession>A0A1I5QVP8</accession>
<evidence type="ECO:0000259" key="1">
    <source>
        <dbReference type="Pfam" id="PF13470"/>
    </source>
</evidence>
<dbReference type="SUPFAM" id="SSF88723">
    <property type="entry name" value="PIN domain-like"/>
    <property type="match status" value="1"/>
</dbReference>
<dbReference type="NCBIfam" id="TIGR00305">
    <property type="entry name" value="putative toxin-antitoxin system toxin component, PIN family"/>
    <property type="match status" value="1"/>
</dbReference>
<evidence type="ECO:0000313" key="3">
    <source>
        <dbReference type="Proteomes" id="UP000199586"/>
    </source>
</evidence>
<keyword evidence="3" id="KW-1185">Reference proteome</keyword>